<dbReference type="RefSeq" id="WP_114956050.1">
    <property type="nucleotide sequence ID" value="NZ_JBHSJF010000006.1"/>
</dbReference>
<sequence>MTKLEDKAEISLLLPWYAAGTLSEAENRRVAAAIEADPELARRFEDVRLEASENLLLNESLGAPSRSAADKLFAAIDAEEAANPRAYKPKFSLSAWLSEIKAALSPKTLGFAAAAAIAIIAVQTGVIVSERSGGAVYETATAPASLSEGRQVLVSFKPQATVGEIDALLRDVGGTIIEAPFEGGLYKVRIGPADLDQAGFDRVIDTMRQRPAVSFVAPASPAS</sequence>
<protein>
    <recommendedName>
        <fullName evidence="3">Anti-sigma factor</fullName>
    </recommendedName>
</protein>
<name>A0ABV9Z3R7_9HYPH</name>
<reference evidence="2" key="1">
    <citation type="journal article" date="2019" name="Int. J. Syst. Evol. Microbiol.">
        <title>The Global Catalogue of Microorganisms (GCM) 10K type strain sequencing project: providing services to taxonomists for standard genome sequencing and annotation.</title>
        <authorList>
            <consortium name="The Broad Institute Genomics Platform"/>
            <consortium name="The Broad Institute Genome Sequencing Center for Infectious Disease"/>
            <person name="Wu L."/>
            <person name="Ma J."/>
        </authorList>
    </citation>
    <scope>NUCLEOTIDE SEQUENCE [LARGE SCALE GENOMIC DNA]</scope>
    <source>
        <strain evidence="2">CGMCC 1.16444</strain>
    </source>
</reference>
<proteinExistence type="predicted"/>
<organism evidence="1 2">
    <name type="scientific">Flaviflagellibacter deserti</name>
    <dbReference type="NCBI Taxonomy" id="2267266"/>
    <lineage>
        <taxon>Bacteria</taxon>
        <taxon>Pseudomonadati</taxon>
        <taxon>Pseudomonadota</taxon>
        <taxon>Alphaproteobacteria</taxon>
        <taxon>Hyphomicrobiales</taxon>
        <taxon>Flaviflagellibacter</taxon>
    </lineage>
</organism>
<dbReference type="Proteomes" id="UP001595796">
    <property type="component" value="Unassembled WGS sequence"/>
</dbReference>
<gene>
    <name evidence="1" type="ORF">ACFPFW_12155</name>
</gene>
<evidence type="ECO:0008006" key="3">
    <source>
        <dbReference type="Google" id="ProtNLM"/>
    </source>
</evidence>
<evidence type="ECO:0000313" key="2">
    <source>
        <dbReference type="Proteomes" id="UP001595796"/>
    </source>
</evidence>
<evidence type="ECO:0000313" key="1">
    <source>
        <dbReference type="EMBL" id="MFC5068762.1"/>
    </source>
</evidence>
<dbReference type="EMBL" id="JBHSJF010000006">
    <property type="protein sequence ID" value="MFC5068762.1"/>
    <property type="molecule type" value="Genomic_DNA"/>
</dbReference>
<accession>A0ABV9Z3R7</accession>
<keyword evidence="2" id="KW-1185">Reference proteome</keyword>
<comment type="caution">
    <text evidence="1">The sequence shown here is derived from an EMBL/GenBank/DDBJ whole genome shotgun (WGS) entry which is preliminary data.</text>
</comment>
<dbReference type="InterPro" id="IPR041916">
    <property type="entry name" value="Anti_sigma_zinc_sf"/>
</dbReference>
<dbReference type="Gene3D" id="1.10.10.1320">
    <property type="entry name" value="Anti-sigma factor, zinc-finger domain"/>
    <property type="match status" value="1"/>
</dbReference>